<evidence type="ECO:0000256" key="9">
    <source>
        <dbReference type="SAM" id="SignalP"/>
    </source>
</evidence>
<dbReference type="SUPFAM" id="SSF82861">
    <property type="entry name" value="Mechanosensitive channel protein MscS (YggB), transmembrane region"/>
    <property type="match status" value="1"/>
</dbReference>
<keyword evidence="5 8" id="KW-1133">Transmembrane helix</keyword>
<dbReference type="Gene3D" id="2.30.30.60">
    <property type="match status" value="1"/>
</dbReference>
<dbReference type="Pfam" id="PF00924">
    <property type="entry name" value="MS_channel_2nd"/>
    <property type="match status" value="1"/>
</dbReference>
<name>A0A3M9XMW6_9HYPH</name>
<comment type="caution">
    <text evidence="13">The sequence shown here is derived from an EMBL/GenBank/DDBJ whole genome shotgun (WGS) entry which is preliminary data.</text>
</comment>
<dbReference type="InterPro" id="IPR052702">
    <property type="entry name" value="MscS-like_channel"/>
</dbReference>
<feature type="transmembrane region" description="Helical" evidence="8">
    <location>
        <begin position="489"/>
        <end position="510"/>
    </location>
</feature>
<evidence type="ECO:0000259" key="12">
    <source>
        <dbReference type="Pfam" id="PF21082"/>
    </source>
</evidence>
<feature type="chain" id="PRO_5017960768" evidence="9">
    <location>
        <begin position="23"/>
        <end position="892"/>
    </location>
</feature>
<evidence type="ECO:0000256" key="6">
    <source>
        <dbReference type="ARBA" id="ARBA00023136"/>
    </source>
</evidence>
<evidence type="ECO:0000313" key="14">
    <source>
        <dbReference type="Proteomes" id="UP000268623"/>
    </source>
</evidence>
<feature type="compositionally biased region" description="Basic and acidic residues" evidence="7">
    <location>
        <begin position="867"/>
        <end position="878"/>
    </location>
</feature>
<evidence type="ECO:0000259" key="10">
    <source>
        <dbReference type="Pfam" id="PF00924"/>
    </source>
</evidence>
<keyword evidence="6 8" id="KW-0472">Membrane</keyword>
<feature type="signal peptide" evidence="9">
    <location>
        <begin position="1"/>
        <end position="22"/>
    </location>
</feature>
<feature type="transmembrane region" description="Helical" evidence="8">
    <location>
        <begin position="300"/>
        <end position="323"/>
    </location>
</feature>
<evidence type="ECO:0000256" key="3">
    <source>
        <dbReference type="ARBA" id="ARBA00022475"/>
    </source>
</evidence>
<dbReference type="Proteomes" id="UP000268623">
    <property type="component" value="Unassembled WGS sequence"/>
</dbReference>
<keyword evidence="9" id="KW-0732">Signal</keyword>
<dbReference type="Gene3D" id="1.10.287.1260">
    <property type="match status" value="1"/>
</dbReference>
<dbReference type="GO" id="GO:0008381">
    <property type="term" value="F:mechanosensitive monoatomic ion channel activity"/>
    <property type="evidence" value="ECO:0007669"/>
    <property type="project" value="UniProtKB-ARBA"/>
</dbReference>
<keyword evidence="4 8" id="KW-0812">Transmembrane</keyword>
<evidence type="ECO:0000256" key="2">
    <source>
        <dbReference type="ARBA" id="ARBA00008017"/>
    </source>
</evidence>
<dbReference type="InterPro" id="IPR011066">
    <property type="entry name" value="MscS_channel_C_sf"/>
</dbReference>
<reference evidence="13 14" key="1">
    <citation type="submission" date="2018-08" db="EMBL/GenBank/DDBJ databases">
        <title>Genome sequence of Methylocystis hirsuta CSC1, a methanotroph able to accumulate PHAs.</title>
        <authorList>
            <person name="Bordel S."/>
            <person name="Rodriguez E."/>
            <person name="Gancedo J."/>
            <person name="Munoz R."/>
        </authorList>
    </citation>
    <scope>NUCLEOTIDE SEQUENCE [LARGE SCALE GENOMIC DNA]</scope>
    <source>
        <strain evidence="13 14">CSC1</strain>
    </source>
</reference>
<feature type="region of interest" description="Disordered" evidence="7">
    <location>
        <begin position="864"/>
        <end position="892"/>
    </location>
</feature>
<dbReference type="Pfam" id="PF12607">
    <property type="entry name" value="DUF3772"/>
    <property type="match status" value="1"/>
</dbReference>
<dbReference type="InterPro" id="IPR023408">
    <property type="entry name" value="MscS_beta-dom_sf"/>
</dbReference>
<feature type="transmembrane region" description="Helical" evidence="8">
    <location>
        <begin position="407"/>
        <end position="429"/>
    </location>
</feature>
<feature type="domain" description="DUF3772" evidence="11">
    <location>
        <begin position="182"/>
        <end position="235"/>
    </location>
</feature>
<keyword evidence="3" id="KW-1003">Cell membrane</keyword>
<evidence type="ECO:0000256" key="7">
    <source>
        <dbReference type="SAM" id="MobiDB-lite"/>
    </source>
</evidence>
<dbReference type="PANTHER" id="PTHR30347:SF1">
    <property type="entry name" value="MECHANOSENSITIVE CHANNEL MSCK"/>
    <property type="match status" value="1"/>
</dbReference>
<feature type="transmembrane region" description="Helical" evidence="8">
    <location>
        <begin position="531"/>
        <end position="556"/>
    </location>
</feature>
<evidence type="ECO:0000256" key="5">
    <source>
        <dbReference type="ARBA" id="ARBA00022989"/>
    </source>
</evidence>
<evidence type="ECO:0000256" key="8">
    <source>
        <dbReference type="SAM" id="Phobius"/>
    </source>
</evidence>
<keyword evidence="14" id="KW-1185">Reference proteome</keyword>
<dbReference type="InterPro" id="IPR010920">
    <property type="entry name" value="LSM_dom_sf"/>
</dbReference>
<comment type="subcellular location">
    <subcellularLocation>
        <location evidence="1">Cell membrane</location>
        <topology evidence="1">Multi-pass membrane protein</topology>
    </subcellularLocation>
</comment>
<evidence type="ECO:0000259" key="11">
    <source>
        <dbReference type="Pfam" id="PF12607"/>
    </source>
</evidence>
<dbReference type="OrthoDB" id="9799209at2"/>
<sequence>MRKLTLLIAILITTLAAPGLRADEEAPGSIEQFNARLDRARAVLDEVQKALEQPELSDAMLRSLRARIEPLPHELEETIEKLTPRLAAIDARLKELAPAAVKPHEPPKEAPKAIEKPAEPKPTGKPAVKNGVAKPPPARGPPVPTPEATPNGPDSPDAAARVSANAELEEQRRLYDAVDATLKRARAMLLETRQVAVTIVARQRGLFAKNLFLRTNGLFSPSLWRAALDGAPVAISDSASFLSDRAANVVDRVNSGRRAQVFAVIFLIAASVALVLFMARRVARRSENESAPTPLRKAAAAGWTALVIAAAPVAAVGALSLAFDAYDLIDAALEPIWRRFVEGVARVAFAYAIARAVFAPAHPNWRLIDPGDRLARRLTQLVTLAALTLSAARFLEQLEESVQGGLSLVIVTRGLGVMVVAALIAIALFSLPSRVEIEEGAAVATPEGRDWMSAARFFGALIVLVLVGACAAGYVTFANFVILQIGWTAAVLAILYVVVTLSRGGIEAALAPTSILGRKMISGLGVRREQLAPLAVLLSGIVTLLCFLAAALVALAPLGYESGDFLGNIRSAFVSFKIGDVTISPSSALVAMLLFAAALAATQGLRRWLDTRFLPLTRLDLGLRNSISATLGYAGFIFAAALALSYVGLGFEKLAIVAGALSVGIGFGLQSIVNNFVSGLILLWERAIRVGDWVVVGDEQGYVKRINVRSTEIETFDRATMIVPNSNLVAGVVKNWLRGDKVGRIKIAISPHVGVDPERMRDILLAAARAQEGVLRIPAPQVMFLGMEANIFKFELWCYVEDVEQSARVRSDLHFDLYQRLNDAGISIGPAASPPPPTIVNIPELDKLAAAAVASALAIEANLAGGKSEDEQTERSEASNEDVATSDDAQAK</sequence>
<dbReference type="PANTHER" id="PTHR30347">
    <property type="entry name" value="POTASSIUM CHANNEL RELATED"/>
    <property type="match status" value="1"/>
</dbReference>
<comment type="similarity">
    <text evidence="2">Belongs to the MscS (TC 1.A.23) family.</text>
</comment>
<evidence type="ECO:0000256" key="1">
    <source>
        <dbReference type="ARBA" id="ARBA00004651"/>
    </source>
</evidence>
<accession>A0A3M9XMW6</accession>
<feature type="transmembrane region" description="Helical" evidence="8">
    <location>
        <begin position="261"/>
        <end position="279"/>
    </location>
</feature>
<evidence type="ECO:0000313" key="13">
    <source>
        <dbReference type="EMBL" id="RNJ49629.1"/>
    </source>
</evidence>
<feature type="transmembrane region" description="Helical" evidence="8">
    <location>
        <begin position="655"/>
        <end position="684"/>
    </location>
</feature>
<dbReference type="EMBL" id="QWDD01000001">
    <property type="protein sequence ID" value="RNJ49629.1"/>
    <property type="molecule type" value="Genomic_DNA"/>
</dbReference>
<feature type="region of interest" description="Disordered" evidence="7">
    <location>
        <begin position="97"/>
        <end position="166"/>
    </location>
</feature>
<dbReference type="AlphaFoldDB" id="A0A3M9XMW6"/>
<dbReference type="InterPro" id="IPR049278">
    <property type="entry name" value="MS_channel_C"/>
</dbReference>
<feature type="transmembrane region" description="Helical" evidence="8">
    <location>
        <begin position="588"/>
        <end position="609"/>
    </location>
</feature>
<dbReference type="InterPro" id="IPR011014">
    <property type="entry name" value="MscS_channel_TM-2"/>
</dbReference>
<dbReference type="SUPFAM" id="SSF82689">
    <property type="entry name" value="Mechanosensitive channel protein MscS (YggB), C-terminal domain"/>
    <property type="match status" value="1"/>
</dbReference>
<dbReference type="SUPFAM" id="SSF50182">
    <property type="entry name" value="Sm-like ribonucleoproteins"/>
    <property type="match status" value="1"/>
</dbReference>
<feature type="transmembrane region" description="Helical" evidence="8">
    <location>
        <begin position="374"/>
        <end position="395"/>
    </location>
</feature>
<dbReference type="GO" id="GO:0005886">
    <property type="term" value="C:plasma membrane"/>
    <property type="evidence" value="ECO:0007669"/>
    <property type="project" value="UniProtKB-SubCell"/>
</dbReference>
<proteinExistence type="inferred from homology"/>
<protein>
    <submittedName>
        <fullName evidence="13">DUF3772 domain-containing protein</fullName>
    </submittedName>
</protein>
<dbReference type="Gene3D" id="3.30.70.100">
    <property type="match status" value="1"/>
</dbReference>
<evidence type="ECO:0000256" key="4">
    <source>
        <dbReference type="ARBA" id="ARBA00022692"/>
    </source>
</evidence>
<dbReference type="RefSeq" id="WP_123175597.1">
    <property type="nucleotide sequence ID" value="NZ_QWDD01000001.1"/>
</dbReference>
<feature type="transmembrane region" description="Helical" evidence="8">
    <location>
        <begin position="343"/>
        <end position="362"/>
    </location>
</feature>
<feature type="domain" description="Mechanosensitive ion channel MscS" evidence="10">
    <location>
        <begin position="672"/>
        <end position="736"/>
    </location>
</feature>
<organism evidence="13 14">
    <name type="scientific">Methylocystis hirsuta</name>
    <dbReference type="NCBI Taxonomy" id="369798"/>
    <lineage>
        <taxon>Bacteria</taxon>
        <taxon>Pseudomonadati</taxon>
        <taxon>Pseudomonadota</taxon>
        <taxon>Alphaproteobacteria</taxon>
        <taxon>Hyphomicrobiales</taxon>
        <taxon>Methylocystaceae</taxon>
        <taxon>Methylocystis</taxon>
    </lineage>
</organism>
<feature type="compositionally biased region" description="Pro residues" evidence="7">
    <location>
        <begin position="134"/>
        <end position="147"/>
    </location>
</feature>
<dbReference type="InterPro" id="IPR006685">
    <property type="entry name" value="MscS_channel_2nd"/>
</dbReference>
<feature type="transmembrane region" description="Helical" evidence="8">
    <location>
        <begin position="630"/>
        <end position="649"/>
    </location>
</feature>
<feature type="compositionally biased region" description="Basic and acidic residues" evidence="7">
    <location>
        <begin position="102"/>
        <end position="119"/>
    </location>
</feature>
<gene>
    <name evidence="13" type="ORF">D1O30_08460</name>
</gene>
<dbReference type="InterPro" id="IPR022249">
    <property type="entry name" value="DUF3772"/>
</dbReference>
<dbReference type="Pfam" id="PF21082">
    <property type="entry name" value="MS_channel_3rd"/>
    <property type="match status" value="1"/>
</dbReference>
<feature type="domain" description="Mechanosensitive ion channel MscS C-terminal" evidence="12">
    <location>
        <begin position="753"/>
        <end position="828"/>
    </location>
</feature>
<feature type="transmembrane region" description="Helical" evidence="8">
    <location>
        <begin position="457"/>
        <end position="483"/>
    </location>
</feature>